<dbReference type="EMBL" id="FNKY01000001">
    <property type="protein sequence ID" value="SDQ86425.1"/>
    <property type="molecule type" value="Genomic_DNA"/>
</dbReference>
<accession>A0ABY0THX6</accession>
<dbReference type="Proteomes" id="UP000183471">
    <property type="component" value="Unassembled WGS sequence"/>
</dbReference>
<sequence length="320" mass="36378">MNTRLSLSIALATYNGERYLAEQLDSIIRQTRLPDELVISDDASVDATRAIVLDFARHASFPVRLLINSERLGSTRNFEVAISACDGDIIFLCDQDDVWYPNKIALIEKRFMDDPGVGVVFTDADVVDQNLHPLGLRLWEAVRFRPWEQIRFEAGDAFSVLLRRYVVTGATMAFRSRYRDLLLPIPDIWVHDAWIAMLMGATSNLAALPTPLIAYRQHGANQIGIPRPGQNRGRTCAAVHGPQVLRYEKALEHLLELGNRFPESGHNIQRLEGTLNFLRAIAALPDARWRRLPGALRELVALRYHRYAKGFRSFYQDLTR</sequence>
<keyword evidence="3" id="KW-1185">Reference proteome</keyword>
<dbReference type="RefSeq" id="WP_074633153.1">
    <property type="nucleotide sequence ID" value="NZ_FNKY01000001.1"/>
</dbReference>
<protein>
    <submittedName>
        <fullName evidence="2">Glycosyltransferase involved in cell wall bisynthesis</fullName>
    </submittedName>
</protein>
<dbReference type="InterPro" id="IPR001173">
    <property type="entry name" value="Glyco_trans_2-like"/>
</dbReference>
<dbReference type="CDD" id="cd04196">
    <property type="entry name" value="GT_2_like_d"/>
    <property type="match status" value="1"/>
</dbReference>
<dbReference type="PANTHER" id="PTHR22916">
    <property type="entry name" value="GLYCOSYLTRANSFERASE"/>
    <property type="match status" value="1"/>
</dbReference>
<dbReference type="PANTHER" id="PTHR22916:SF3">
    <property type="entry name" value="UDP-GLCNAC:BETAGAL BETA-1,3-N-ACETYLGLUCOSAMINYLTRANSFERASE-LIKE PROTEIN 1"/>
    <property type="match status" value="1"/>
</dbReference>
<evidence type="ECO:0000313" key="3">
    <source>
        <dbReference type="Proteomes" id="UP000183471"/>
    </source>
</evidence>
<dbReference type="Pfam" id="PF00535">
    <property type="entry name" value="Glycos_transf_2"/>
    <property type="match status" value="1"/>
</dbReference>
<name>A0ABY0THX6_9PROT</name>
<dbReference type="Gene3D" id="3.90.550.10">
    <property type="entry name" value="Spore Coat Polysaccharide Biosynthesis Protein SpsA, Chain A"/>
    <property type="match status" value="1"/>
</dbReference>
<proteinExistence type="predicted"/>
<dbReference type="InterPro" id="IPR029044">
    <property type="entry name" value="Nucleotide-diphossugar_trans"/>
</dbReference>
<reference evidence="2 3" key="1">
    <citation type="submission" date="2016-10" db="EMBL/GenBank/DDBJ databases">
        <authorList>
            <person name="Varghese N."/>
            <person name="Submissions S."/>
        </authorList>
    </citation>
    <scope>NUCLEOTIDE SEQUENCE [LARGE SCALE GENOMIC DNA]</scope>
    <source>
        <strain evidence="2 3">Nl1</strain>
    </source>
</reference>
<feature type="domain" description="Glycosyltransferase 2-like" evidence="1">
    <location>
        <begin position="8"/>
        <end position="162"/>
    </location>
</feature>
<comment type="caution">
    <text evidence="2">The sequence shown here is derived from an EMBL/GenBank/DDBJ whole genome shotgun (WGS) entry which is preliminary data.</text>
</comment>
<organism evidence="2 3">
    <name type="scientific">Nitrosospira multiformis</name>
    <dbReference type="NCBI Taxonomy" id="1231"/>
    <lineage>
        <taxon>Bacteria</taxon>
        <taxon>Pseudomonadati</taxon>
        <taxon>Pseudomonadota</taxon>
        <taxon>Betaproteobacteria</taxon>
        <taxon>Nitrosomonadales</taxon>
        <taxon>Nitrosomonadaceae</taxon>
        <taxon>Nitrosospira</taxon>
    </lineage>
</organism>
<dbReference type="SUPFAM" id="SSF53448">
    <property type="entry name" value="Nucleotide-diphospho-sugar transferases"/>
    <property type="match status" value="1"/>
</dbReference>
<gene>
    <name evidence="2" type="ORF">SAMN05216402_2596</name>
</gene>
<evidence type="ECO:0000313" key="2">
    <source>
        <dbReference type="EMBL" id="SDQ86425.1"/>
    </source>
</evidence>
<evidence type="ECO:0000259" key="1">
    <source>
        <dbReference type="Pfam" id="PF00535"/>
    </source>
</evidence>